<dbReference type="InterPro" id="IPR036866">
    <property type="entry name" value="RibonucZ/Hydroxyglut_hydro"/>
</dbReference>
<evidence type="ECO:0000259" key="1">
    <source>
        <dbReference type="SMART" id="SM00849"/>
    </source>
</evidence>
<comment type="caution">
    <text evidence="2">The sequence shown here is derived from an EMBL/GenBank/DDBJ whole genome shotgun (WGS) entry which is preliminary data.</text>
</comment>
<organism evidence="2 3">
    <name type="scientific">Sediminivirga luteola</name>
    <dbReference type="NCBI Taxonomy" id="1774748"/>
    <lineage>
        <taxon>Bacteria</taxon>
        <taxon>Bacillati</taxon>
        <taxon>Actinomycetota</taxon>
        <taxon>Actinomycetes</taxon>
        <taxon>Micrococcales</taxon>
        <taxon>Brevibacteriaceae</taxon>
        <taxon>Sediminivirga</taxon>
    </lineage>
</organism>
<dbReference type="PANTHER" id="PTHR46233:SF1">
    <property type="entry name" value="CONSERVED PROTEIN"/>
    <property type="match status" value="1"/>
</dbReference>
<dbReference type="CDD" id="cd06262">
    <property type="entry name" value="metallo-hydrolase-like_MBL-fold"/>
    <property type="match status" value="1"/>
</dbReference>
<dbReference type="Pfam" id="PF00753">
    <property type="entry name" value="Lactamase_B"/>
    <property type="match status" value="1"/>
</dbReference>
<dbReference type="SMART" id="SM00849">
    <property type="entry name" value="Lactamase_B"/>
    <property type="match status" value="1"/>
</dbReference>
<feature type="domain" description="Metallo-beta-lactamase" evidence="1">
    <location>
        <begin position="31"/>
        <end position="235"/>
    </location>
</feature>
<dbReference type="SUPFAM" id="SSF56281">
    <property type="entry name" value="Metallo-hydrolase/oxidoreductase"/>
    <property type="match status" value="1"/>
</dbReference>
<reference evidence="2" key="1">
    <citation type="journal article" date="2014" name="Int. J. Syst. Evol. Microbiol.">
        <title>Complete genome sequence of Corynebacterium casei LMG S-19264T (=DSM 44701T), isolated from a smear-ripened cheese.</title>
        <authorList>
            <consortium name="US DOE Joint Genome Institute (JGI-PGF)"/>
            <person name="Walter F."/>
            <person name="Albersmeier A."/>
            <person name="Kalinowski J."/>
            <person name="Ruckert C."/>
        </authorList>
    </citation>
    <scope>NUCLEOTIDE SEQUENCE</scope>
    <source>
        <strain evidence="2">CGMCC 1.12785</strain>
    </source>
</reference>
<dbReference type="EMBL" id="BMFY01000003">
    <property type="protein sequence ID" value="GGA07204.1"/>
    <property type="molecule type" value="Genomic_DNA"/>
</dbReference>
<reference evidence="2" key="2">
    <citation type="submission" date="2020-09" db="EMBL/GenBank/DDBJ databases">
        <authorList>
            <person name="Sun Q."/>
            <person name="Zhou Y."/>
        </authorList>
    </citation>
    <scope>NUCLEOTIDE SEQUENCE</scope>
    <source>
        <strain evidence="2">CGMCC 1.12785</strain>
    </source>
</reference>
<dbReference type="GO" id="GO:0016787">
    <property type="term" value="F:hydrolase activity"/>
    <property type="evidence" value="ECO:0007669"/>
    <property type="project" value="UniProtKB-KW"/>
</dbReference>
<protein>
    <submittedName>
        <fullName evidence="2">Zn-dependent hydrolase</fullName>
    </submittedName>
</protein>
<accession>A0A8J2TW91</accession>
<proteinExistence type="predicted"/>
<dbReference type="Proteomes" id="UP000616114">
    <property type="component" value="Unassembled WGS sequence"/>
</dbReference>
<keyword evidence="3" id="KW-1185">Reference proteome</keyword>
<evidence type="ECO:0000313" key="2">
    <source>
        <dbReference type="EMBL" id="GGA07204.1"/>
    </source>
</evidence>
<name>A0A8J2TW91_9MICO</name>
<dbReference type="Gene3D" id="3.60.15.10">
    <property type="entry name" value="Ribonuclease Z/Hydroxyacylglutathione hydrolase-like"/>
    <property type="match status" value="1"/>
</dbReference>
<keyword evidence="2" id="KW-0378">Hydrolase</keyword>
<dbReference type="InterPro" id="IPR051453">
    <property type="entry name" value="MBL_Glyoxalase_II"/>
</dbReference>
<dbReference type="InterPro" id="IPR001279">
    <property type="entry name" value="Metallo-B-lactamas"/>
</dbReference>
<sequence length="256" mass="26828">MMGADNPGTGDVQARRFGEVAVRTVAVSEMENNVYLLTGTATGQRVLIDAADEPEAIAALVAASADDIADPAGTADPVGTPEADDVADARGAGRGDGLHAVITTHRHWDHHRALAAVLRQLGGEAGVMNIAGVDDADAIEEETGTTVDVRAEHGDVLEFDGFELSVIALRGHTPGSIALLLRQDGEPPVLFTGDSLFPGGPGKTWSAEDFTSLMDDLQERVFGVLPDETLVFPGHGAPTTLGAERPHLGEWRARGW</sequence>
<dbReference type="PANTHER" id="PTHR46233">
    <property type="entry name" value="HYDROXYACYLGLUTATHIONE HYDROLASE GLOC"/>
    <property type="match status" value="1"/>
</dbReference>
<evidence type="ECO:0000313" key="3">
    <source>
        <dbReference type="Proteomes" id="UP000616114"/>
    </source>
</evidence>
<dbReference type="AlphaFoldDB" id="A0A8J2TW91"/>
<gene>
    <name evidence="2" type="ORF">GCM10011333_07280</name>
</gene>